<comment type="similarity">
    <text evidence="2">Belongs to the LysR transcriptional regulatory family.</text>
</comment>
<dbReference type="GO" id="GO:0003700">
    <property type="term" value="F:DNA-binding transcription factor activity"/>
    <property type="evidence" value="ECO:0007669"/>
    <property type="project" value="InterPro"/>
</dbReference>
<feature type="domain" description="HTH lysR-type" evidence="6">
    <location>
        <begin position="15"/>
        <end position="72"/>
    </location>
</feature>
<organism evidence="7 8">
    <name type="scientific">Afipia massiliensis</name>
    <dbReference type="NCBI Taxonomy" id="211460"/>
    <lineage>
        <taxon>Bacteria</taxon>
        <taxon>Pseudomonadati</taxon>
        <taxon>Pseudomonadota</taxon>
        <taxon>Alphaproteobacteria</taxon>
        <taxon>Hyphomicrobiales</taxon>
        <taxon>Nitrobacteraceae</taxon>
        <taxon>Afipia</taxon>
    </lineage>
</organism>
<dbReference type="InterPro" id="IPR000847">
    <property type="entry name" value="LysR_HTH_N"/>
</dbReference>
<evidence type="ECO:0000256" key="3">
    <source>
        <dbReference type="ARBA" id="ARBA00023015"/>
    </source>
</evidence>
<dbReference type="PROSITE" id="PS50931">
    <property type="entry name" value="HTH_LYSR"/>
    <property type="match status" value="1"/>
</dbReference>
<evidence type="ECO:0000313" key="7">
    <source>
        <dbReference type="EMBL" id="TKT70853.1"/>
    </source>
</evidence>
<dbReference type="OrthoDB" id="9787460at2"/>
<evidence type="ECO:0000259" key="6">
    <source>
        <dbReference type="PROSITE" id="PS50931"/>
    </source>
</evidence>
<gene>
    <name evidence="7" type="ORF">YH63_005190</name>
</gene>
<evidence type="ECO:0000256" key="5">
    <source>
        <dbReference type="ARBA" id="ARBA00023163"/>
    </source>
</evidence>
<keyword evidence="5" id="KW-0804">Transcription</keyword>
<dbReference type="FunFam" id="1.10.10.10:FF:000001">
    <property type="entry name" value="LysR family transcriptional regulator"/>
    <property type="match status" value="1"/>
</dbReference>
<dbReference type="STRING" id="211460.YH63_13710"/>
<evidence type="ECO:0000256" key="1">
    <source>
        <dbReference type="ARBA" id="ARBA00003502"/>
    </source>
</evidence>
<name>A0A4V6BDU2_9BRAD</name>
<dbReference type="InterPro" id="IPR005119">
    <property type="entry name" value="LysR_subst-bd"/>
</dbReference>
<keyword evidence="3" id="KW-0805">Transcription regulation</keyword>
<dbReference type="AlphaFoldDB" id="A0A4V6BDU2"/>
<dbReference type="GO" id="GO:0043565">
    <property type="term" value="F:sequence-specific DNA binding"/>
    <property type="evidence" value="ECO:0007669"/>
    <property type="project" value="TreeGrafter"/>
</dbReference>
<dbReference type="Gene3D" id="1.10.10.10">
    <property type="entry name" value="Winged helix-like DNA-binding domain superfamily/Winged helix DNA-binding domain"/>
    <property type="match status" value="1"/>
</dbReference>
<dbReference type="EMBL" id="LBIA02000001">
    <property type="protein sequence ID" value="TKT70853.1"/>
    <property type="molecule type" value="Genomic_DNA"/>
</dbReference>
<reference evidence="7" key="1">
    <citation type="submission" date="2019-04" db="EMBL/GenBank/DDBJ databases">
        <title>Whole genome sequencing of cave bacteria.</title>
        <authorList>
            <person name="Gan H.M."/>
            <person name="Barton H."/>
            <person name="Savka M.A."/>
        </authorList>
    </citation>
    <scope>NUCLEOTIDE SEQUENCE [LARGE SCALE GENOMIC DNA]</scope>
    <source>
        <strain evidence="7">LC387</strain>
    </source>
</reference>
<dbReference type="PANTHER" id="PTHR30537">
    <property type="entry name" value="HTH-TYPE TRANSCRIPTIONAL REGULATOR"/>
    <property type="match status" value="1"/>
</dbReference>
<dbReference type="Gene3D" id="3.40.190.290">
    <property type="match status" value="1"/>
</dbReference>
<accession>A0A4V6BDU2</accession>
<evidence type="ECO:0000256" key="2">
    <source>
        <dbReference type="ARBA" id="ARBA00009437"/>
    </source>
</evidence>
<comment type="function">
    <text evidence="1">NodD regulates the expression of the nodABCFE genes which encode other nodulation proteins. NodD is also a negative regulator of its own expression. Binds flavonoids as inducers.</text>
</comment>
<dbReference type="Pfam" id="PF03466">
    <property type="entry name" value="LysR_substrate"/>
    <property type="match status" value="1"/>
</dbReference>
<dbReference type="SUPFAM" id="SSF53850">
    <property type="entry name" value="Periplasmic binding protein-like II"/>
    <property type="match status" value="1"/>
</dbReference>
<dbReference type="PANTHER" id="PTHR30537:SF3">
    <property type="entry name" value="TRANSCRIPTIONAL REGULATORY PROTEIN"/>
    <property type="match status" value="1"/>
</dbReference>
<evidence type="ECO:0000313" key="8">
    <source>
        <dbReference type="Proteomes" id="UP000034832"/>
    </source>
</evidence>
<proteinExistence type="inferred from homology"/>
<dbReference type="Pfam" id="PF00126">
    <property type="entry name" value="HTH_1"/>
    <property type="match status" value="1"/>
</dbReference>
<protein>
    <submittedName>
        <fullName evidence="7">LysR family transcriptional regulator</fullName>
    </submittedName>
</protein>
<evidence type="ECO:0000256" key="4">
    <source>
        <dbReference type="ARBA" id="ARBA00023125"/>
    </source>
</evidence>
<comment type="caution">
    <text evidence="7">The sequence shown here is derived from an EMBL/GenBank/DDBJ whole genome shotgun (WGS) entry which is preliminary data.</text>
</comment>
<keyword evidence="4" id="KW-0238">DNA-binding</keyword>
<dbReference type="InterPro" id="IPR036390">
    <property type="entry name" value="WH_DNA-bd_sf"/>
</dbReference>
<dbReference type="SUPFAM" id="SSF46785">
    <property type="entry name" value="Winged helix' DNA-binding domain"/>
    <property type="match status" value="1"/>
</dbReference>
<dbReference type="GO" id="GO:0006351">
    <property type="term" value="P:DNA-templated transcription"/>
    <property type="evidence" value="ECO:0007669"/>
    <property type="project" value="TreeGrafter"/>
</dbReference>
<sequence length="305" mass="34164">MDQLIKLSRMRYSMFNWADIRFFLEVARQQHLSAAAARLRVDISTVSRRVAELERSLKCKLFERSADGFSLSDEGQRLLAYAEKMEAAATEISSEVAGGSSKESGVVRVATMEALAALVVAPEWSIFRELQPDIALELLVVSQPTNLGRREADISLTMIQLSAARLISQRVGRFKVNLYGSPEYLRRNGTPQSIDELSKHVFIDYLDAFVAVSEVKWLRELAPDARIVVQSTSLIAQQQAAIAGAGLVALPTYAAIPKISLQKILPDHSIWRDLWMTVHADNEYLSRIRATTQFLRSRLPLFLDS</sequence>
<dbReference type="InterPro" id="IPR058163">
    <property type="entry name" value="LysR-type_TF_proteobact-type"/>
</dbReference>
<keyword evidence="8" id="KW-1185">Reference proteome</keyword>
<dbReference type="Proteomes" id="UP000034832">
    <property type="component" value="Unassembled WGS sequence"/>
</dbReference>
<dbReference type="InterPro" id="IPR036388">
    <property type="entry name" value="WH-like_DNA-bd_sf"/>
</dbReference>